<dbReference type="AlphaFoldDB" id="A0A6F8U6Q6"/>
<gene>
    <name evidence="1" type="ORF">HHSLTHF2_23990</name>
</gene>
<dbReference type="RefSeq" id="WP_172421233.1">
    <property type="nucleotide sequence ID" value="NZ_AP022843.1"/>
</dbReference>
<proteinExistence type="predicted"/>
<reference evidence="1 2" key="1">
    <citation type="submission" date="2020-03" db="EMBL/GenBank/DDBJ databases">
        <title>Complete Genome Sequence of Halomonas hydrothermalis Strain Slthf2, Halophilic Bacterium Isolated from Deep-Sea Hydrothermal-Vent Environments.</title>
        <authorList>
            <person name="Takeyama N."/>
            <person name="Huang M."/>
            <person name="Sato K."/>
            <person name="Galipon J."/>
            <person name="Arakawa K."/>
        </authorList>
    </citation>
    <scope>NUCLEOTIDE SEQUENCE [LARGE SCALE GENOMIC DNA]</scope>
    <source>
        <strain evidence="1 2">Slthf2</strain>
    </source>
</reference>
<dbReference type="Proteomes" id="UP000502259">
    <property type="component" value="Chromosome"/>
</dbReference>
<dbReference type="PANTHER" id="PTHR38471:SF2">
    <property type="entry name" value="FOUR HELIX BUNDLE PROTEIN"/>
    <property type="match status" value="1"/>
</dbReference>
<organism evidence="1 2">
    <name type="scientific">Halomonas hydrothermalis</name>
    <dbReference type="NCBI Taxonomy" id="115561"/>
    <lineage>
        <taxon>Bacteria</taxon>
        <taxon>Pseudomonadati</taxon>
        <taxon>Pseudomonadota</taxon>
        <taxon>Gammaproteobacteria</taxon>
        <taxon>Oceanospirillales</taxon>
        <taxon>Halomonadaceae</taxon>
        <taxon>Halomonas</taxon>
    </lineage>
</organism>
<dbReference type="NCBIfam" id="NF008911">
    <property type="entry name" value="PRK12275.1-2"/>
    <property type="match status" value="1"/>
</dbReference>
<dbReference type="SUPFAM" id="SSF158446">
    <property type="entry name" value="IVS-encoded protein-like"/>
    <property type="match status" value="1"/>
</dbReference>
<evidence type="ECO:0008006" key="3">
    <source>
        <dbReference type="Google" id="ProtNLM"/>
    </source>
</evidence>
<dbReference type="InterPro" id="IPR012657">
    <property type="entry name" value="23S_rRNA-intervening_sequence"/>
</dbReference>
<protein>
    <recommendedName>
        <fullName evidence="3">Four helix bundle protein</fullName>
    </recommendedName>
</protein>
<evidence type="ECO:0000313" key="1">
    <source>
        <dbReference type="EMBL" id="BCB08509.1"/>
    </source>
</evidence>
<dbReference type="PANTHER" id="PTHR38471">
    <property type="entry name" value="FOUR HELIX BUNDLE PROTEIN"/>
    <property type="match status" value="1"/>
</dbReference>
<sequence>MRKHQELRVWQQSMDLVEQIYSITKTFPDDERYGLISQMRRCAVSVPSNIAEGAARGSTQEFIRFLYISQGSLSELETQILIANRLNYLSDISVNINSIQQISSQLGGLIKHLKSR</sequence>
<dbReference type="Pfam" id="PF05635">
    <property type="entry name" value="23S_rRNA_IVP"/>
    <property type="match status" value="1"/>
</dbReference>
<accession>A0A6F8U6Q6</accession>
<evidence type="ECO:0000313" key="2">
    <source>
        <dbReference type="Proteomes" id="UP000502259"/>
    </source>
</evidence>
<dbReference type="CDD" id="cd16377">
    <property type="entry name" value="23S_rRNA_IVP_like"/>
    <property type="match status" value="1"/>
</dbReference>
<dbReference type="NCBIfam" id="TIGR02436">
    <property type="entry name" value="four helix bundle protein"/>
    <property type="match status" value="1"/>
</dbReference>
<name>A0A6F8U6Q6_9GAMM</name>
<dbReference type="Gene3D" id="1.20.1440.60">
    <property type="entry name" value="23S rRNA-intervening sequence"/>
    <property type="match status" value="1"/>
</dbReference>
<keyword evidence="2" id="KW-1185">Reference proteome</keyword>
<dbReference type="InterPro" id="IPR036583">
    <property type="entry name" value="23S_rRNA_IVS_sf"/>
</dbReference>
<dbReference type="EMBL" id="AP022843">
    <property type="protein sequence ID" value="BCB08509.1"/>
    <property type="molecule type" value="Genomic_DNA"/>
</dbReference>